<dbReference type="EMBL" id="JBHYPX010000018">
    <property type="protein sequence ID" value="MFE1352654.1"/>
    <property type="molecule type" value="Genomic_DNA"/>
</dbReference>
<reference evidence="3 5" key="2">
    <citation type="submission" date="2024-09" db="EMBL/GenBank/DDBJ databases">
        <title>The Natural Products Discovery Center: Release of the First 8490 Sequenced Strains for Exploring Actinobacteria Biosynthetic Diversity.</title>
        <authorList>
            <person name="Kalkreuter E."/>
            <person name="Kautsar S.A."/>
            <person name="Yang D."/>
            <person name="Bader C.D."/>
            <person name="Teijaro C.N."/>
            <person name="Fluegel L."/>
            <person name="Davis C.M."/>
            <person name="Simpson J.R."/>
            <person name="Lauterbach L."/>
            <person name="Steele A.D."/>
            <person name="Gui C."/>
            <person name="Meng S."/>
            <person name="Li G."/>
            <person name="Viehrig K."/>
            <person name="Ye F."/>
            <person name="Su P."/>
            <person name="Kiefer A.F."/>
            <person name="Nichols A."/>
            <person name="Cepeda A.J."/>
            <person name="Yan W."/>
            <person name="Fan B."/>
            <person name="Jiang Y."/>
            <person name="Adhikari A."/>
            <person name="Zheng C.-J."/>
            <person name="Schuster L."/>
            <person name="Cowan T.M."/>
            <person name="Smanski M.J."/>
            <person name="Chevrette M.G."/>
            <person name="De Carvalho L.P.S."/>
            <person name="Shen B."/>
        </authorList>
    </citation>
    <scope>NUCLEOTIDE SEQUENCE [LARGE SCALE GENOMIC DNA]</scope>
    <source>
        <strain evidence="3 5">NPDC058753</strain>
    </source>
</reference>
<keyword evidence="1" id="KW-0812">Transmembrane</keyword>
<accession>A0A9W6UNU8</accession>
<dbReference type="AlphaFoldDB" id="A0A9W6UNU8"/>
<reference evidence="2" key="1">
    <citation type="submission" date="2023-02" db="EMBL/GenBank/DDBJ databases">
        <title>Kitasatospora phosalacinea NBRC 14362.</title>
        <authorList>
            <person name="Ichikawa N."/>
            <person name="Sato H."/>
            <person name="Tonouchi N."/>
        </authorList>
    </citation>
    <scope>NUCLEOTIDE SEQUENCE</scope>
    <source>
        <strain evidence="2">NBRC 14362</strain>
    </source>
</reference>
<keyword evidence="1" id="KW-1133">Transmembrane helix</keyword>
<evidence type="ECO:0000313" key="5">
    <source>
        <dbReference type="Proteomes" id="UP001599542"/>
    </source>
</evidence>
<feature type="transmembrane region" description="Helical" evidence="1">
    <location>
        <begin position="20"/>
        <end position="45"/>
    </location>
</feature>
<dbReference type="EMBL" id="BSRX01000009">
    <property type="protein sequence ID" value="GLW53910.1"/>
    <property type="molecule type" value="Genomic_DNA"/>
</dbReference>
<keyword evidence="1" id="KW-0472">Membrane</keyword>
<comment type="caution">
    <text evidence="2">The sequence shown here is derived from an EMBL/GenBank/DDBJ whole genome shotgun (WGS) entry which is preliminary data.</text>
</comment>
<gene>
    <name evidence="3" type="ORF">ACFW6T_11765</name>
    <name evidence="2" type="ORF">Kpho01_19210</name>
</gene>
<dbReference type="RefSeq" id="WP_033251021.1">
    <property type="nucleotide sequence ID" value="NZ_BSRX01000009.1"/>
</dbReference>
<proteinExistence type="predicted"/>
<dbReference type="Proteomes" id="UP001165143">
    <property type="component" value="Unassembled WGS sequence"/>
</dbReference>
<evidence type="ECO:0000313" key="4">
    <source>
        <dbReference type="Proteomes" id="UP001165143"/>
    </source>
</evidence>
<evidence type="ECO:0000313" key="3">
    <source>
        <dbReference type="EMBL" id="MFE1352654.1"/>
    </source>
</evidence>
<protein>
    <submittedName>
        <fullName evidence="2">Uncharacterized protein</fullName>
    </submittedName>
</protein>
<name>A0A9W6UNU8_9ACTN</name>
<evidence type="ECO:0000313" key="2">
    <source>
        <dbReference type="EMBL" id="GLW53910.1"/>
    </source>
</evidence>
<dbReference type="OrthoDB" id="3854892at2"/>
<organism evidence="2 4">
    <name type="scientific">Kitasatospora phosalacinea</name>
    <dbReference type="NCBI Taxonomy" id="2065"/>
    <lineage>
        <taxon>Bacteria</taxon>
        <taxon>Bacillati</taxon>
        <taxon>Actinomycetota</taxon>
        <taxon>Actinomycetes</taxon>
        <taxon>Kitasatosporales</taxon>
        <taxon>Streptomycetaceae</taxon>
        <taxon>Kitasatospora</taxon>
    </lineage>
</organism>
<evidence type="ECO:0000256" key="1">
    <source>
        <dbReference type="SAM" id="Phobius"/>
    </source>
</evidence>
<dbReference type="Proteomes" id="UP001599542">
    <property type="component" value="Unassembled WGS sequence"/>
</dbReference>
<sequence length="86" mass="8723">MATNQKITFGGFQVNRGMLTAGAALTGLGAVVGLTGTALVCAALANAGRGWIQSLETPPSELAQRTLHQARAASAAGLEAWRTSVN</sequence>
<keyword evidence="5" id="KW-1185">Reference proteome</keyword>